<evidence type="ECO:0000256" key="6">
    <source>
        <dbReference type="ARBA" id="ARBA00017032"/>
    </source>
</evidence>
<evidence type="ECO:0000256" key="12">
    <source>
        <dbReference type="ARBA" id="ARBA00022840"/>
    </source>
</evidence>
<dbReference type="Gene3D" id="3.30.56.10">
    <property type="match status" value="2"/>
</dbReference>
<evidence type="ECO:0000256" key="10">
    <source>
        <dbReference type="ARBA" id="ARBA00022723"/>
    </source>
</evidence>
<dbReference type="FunFam" id="3.30.70.380:FF:000001">
    <property type="entry name" value="Phenylalanine--tRNA ligase beta subunit"/>
    <property type="match status" value="1"/>
</dbReference>
<dbReference type="GO" id="GO:0000287">
    <property type="term" value="F:magnesium ion binding"/>
    <property type="evidence" value="ECO:0007669"/>
    <property type="project" value="InterPro"/>
</dbReference>
<organism evidence="21 22">
    <name type="scientific">SAR86 cluster bacterium</name>
    <dbReference type="NCBI Taxonomy" id="2030880"/>
    <lineage>
        <taxon>Bacteria</taxon>
        <taxon>Pseudomonadati</taxon>
        <taxon>Pseudomonadota</taxon>
        <taxon>Gammaproteobacteria</taxon>
        <taxon>SAR86 cluster</taxon>
    </lineage>
</organism>
<dbReference type="InterPro" id="IPR005146">
    <property type="entry name" value="B3/B4_tRNA-bd"/>
</dbReference>
<dbReference type="PROSITE" id="PS51447">
    <property type="entry name" value="FDX_ACB"/>
    <property type="match status" value="1"/>
</dbReference>
<evidence type="ECO:0000259" key="20">
    <source>
        <dbReference type="PROSITE" id="PS51483"/>
    </source>
</evidence>
<evidence type="ECO:0000313" key="22">
    <source>
        <dbReference type="Proteomes" id="UP000754644"/>
    </source>
</evidence>
<evidence type="ECO:0000256" key="18">
    <source>
        <dbReference type="ARBA" id="ARBA00049255"/>
    </source>
</evidence>
<dbReference type="SMART" id="SM00896">
    <property type="entry name" value="FDX-ACB"/>
    <property type="match status" value="1"/>
</dbReference>
<dbReference type="PANTHER" id="PTHR10947">
    <property type="entry name" value="PHENYLALANYL-TRNA SYNTHETASE BETA CHAIN AND LEUCINE-RICH REPEAT-CONTAINING PROTEIN 47"/>
    <property type="match status" value="1"/>
</dbReference>
<keyword evidence="9 21" id="KW-0436">Ligase</keyword>
<dbReference type="GO" id="GO:0009328">
    <property type="term" value="C:phenylalanine-tRNA ligase complex"/>
    <property type="evidence" value="ECO:0007669"/>
    <property type="project" value="TreeGrafter"/>
</dbReference>
<keyword evidence="7" id="KW-0963">Cytoplasm</keyword>
<feature type="non-terminal residue" evidence="21">
    <location>
        <position position="1"/>
    </location>
</feature>
<gene>
    <name evidence="21" type="primary">pheT</name>
    <name evidence="21" type="ORF">HQ497_09205</name>
</gene>
<dbReference type="FunFam" id="3.30.56.10:FF:000002">
    <property type="entry name" value="Phenylalanine--tRNA ligase beta subunit"/>
    <property type="match status" value="1"/>
</dbReference>
<dbReference type="SUPFAM" id="SSF56037">
    <property type="entry name" value="PheT/TilS domain"/>
    <property type="match status" value="1"/>
</dbReference>
<dbReference type="InterPro" id="IPR009061">
    <property type="entry name" value="DNA-bd_dom_put_sf"/>
</dbReference>
<dbReference type="InterPro" id="IPR005121">
    <property type="entry name" value="Fdx_antiC-bd"/>
</dbReference>
<evidence type="ECO:0000256" key="1">
    <source>
        <dbReference type="ARBA" id="ARBA00001946"/>
    </source>
</evidence>
<dbReference type="Pfam" id="PF03484">
    <property type="entry name" value="B5"/>
    <property type="match status" value="1"/>
</dbReference>
<evidence type="ECO:0000313" key="21">
    <source>
        <dbReference type="EMBL" id="NQV65530.1"/>
    </source>
</evidence>
<dbReference type="InterPro" id="IPR041616">
    <property type="entry name" value="PheRS_beta_core"/>
</dbReference>
<dbReference type="PROSITE" id="PS51483">
    <property type="entry name" value="B5"/>
    <property type="match status" value="1"/>
</dbReference>
<dbReference type="Pfam" id="PF17759">
    <property type="entry name" value="tRNA_synthFbeta"/>
    <property type="match status" value="1"/>
</dbReference>
<dbReference type="NCBIfam" id="TIGR00472">
    <property type="entry name" value="pheT_bact"/>
    <property type="match status" value="1"/>
</dbReference>
<keyword evidence="15" id="KW-0648">Protein biosynthesis</keyword>
<dbReference type="GO" id="GO:0005524">
    <property type="term" value="F:ATP binding"/>
    <property type="evidence" value="ECO:0007669"/>
    <property type="project" value="UniProtKB-KW"/>
</dbReference>
<keyword evidence="10" id="KW-0479">Metal-binding</keyword>
<evidence type="ECO:0000256" key="13">
    <source>
        <dbReference type="ARBA" id="ARBA00022842"/>
    </source>
</evidence>
<dbReference type="GO" id="GO:0000049">
    <property type="term" value="F:tRNA binding"/>
    <property type="evidence" value="ECO:0007669"/>
    <property type="project" value="UniProtKB-KW"/>
</dbReference>
<dbReference type="GO" id="GO:0006432">
    <property type="term" value="P:phenylalanyl-tRNA aminoacylation"/>
    <property type="evidence" value="ECO:0007669"/>
    <property type="project" value="InterPro"/>
</dbReference>
<feature type="domain" description="B5" evidence="20">
    <location>
        <begin position="277"/>
        <end position="356"/>
    </location>
</feature>
<evidence type="ECO:0000256" key="9">
    <source>
        <dbReference type="ARBA" id="ARBA00022598"/>
    </source>
</evidence>
<protein>
    <recommendedName>
        <fullName evidence="6">Phenylalanine--tRNA ligase beta subunit</fullName>
        <ecNumber evidence="5">6.1.1.20</ecNumber>
    </recommendedName>
    <alternativeName>
        <fullName evidence="17">Phenylalanyl-tRNA synthetase beta subunit</fullName>
    </alternativeName>
</protein>
<dbReference type="HAMAP" id="MF_00283">
    <property type="entry name" value="Phe_tRNA_synth_beta1"/>
    <property type="match status" value="1"/>
</dbReference>
<dbReference type="SUPFAM" id="SSF46955">
    <property type="entry name" value="Putative DNA-binding domain"/>
    <property type="match status" value="1"/>
</dbReference>
<dbReference type="CDD" id="cd00769">
    <property type="entry name" value="PheRS_beta_core"/>
    <property type="match status" value="1"/>
</dbReference>
<dbReference type="EMBL" id="JABMOJ010000342">
    <property type="protein sequence ID" value="NQV65530.1"/>
    <property type="molecule type" value="Genomic_DNA"/>
</dbReference>
<dbReference type="InterPro" id="IPR045060">
    <property type="entry name" value="Phe-tRNA-ligase_IIc_bsu"/>
</dbReference>
<evidence type="ECO:0000256" key="2">
    <source>
        <dbReference type="ARBA" id="ARBA00004496"/>
    </source>
</evidence>
<dbReference type="InterPro" id="IPR005147">
    <property type="entry name" value="tRNA_synthase_B5-dom"/>
</dbReference>
<dbReference type="Gene3D" id="3.30.70.380">
    <property type="entry name" value="Ferrodoxin-fold anticodon-binding domain"/>
    <property type="match status" value="1"/>
</dbReference>
<evidence type="ECO:0000256" key="5">
    <source>
        <dbReference type="ARBA" id="ARBA00012814"/>
    </source>
</evidence>
<keyword evidence="14" id="KW-0694">RNA-binding</keyword>
<evidence type="ECO:0000256" key="3">
    <source>
        <dbReference type="ARBA" id="ARBA00008653"/>
    </source>
</evidence>
<dbReference type="Pfam" id="PF03483">
    <property type="entry name" value="B3_4"/>
    <property type="match status" value="1"/>
</dbReference>
<evidence type="ECO:0000259" key="19">
    <source>
        <dbReference type="PROSITE" id="PS51447"/>
    </source>
</evidence>
<dbReference type="Proteomes" id="UP000754644">
    <property type="component" value="Unassembled WGS sequence"/>
</dbReference>
<proteinExistence type="inferred from homology"/>
<comment type="subunit">
    <text evidence="4">Tetramer of two alpha and two beta subunits.</text>
</comment>
<dbReference type="EC" id="6.1.1.20" evidence="5"/>
<comment type="catalytic activity">
    <reaction evidence="18">
        <text>tRNA(Phe) + L-phenylalanine + ATP = L-phenylalanyl-tRNA(Phe) + AMP + diphosphate + H(+)</text>
        <dbReference type="Rhea" id="RHEA:19413"/>
        <dbReference type="Rhea" id="RHEA-COMP:9668"/>
        <dbReference type="Rhea" id="RHEA-COMP:9699"/>
        <dbReference type="ChEBI" id="CHEBI:15378"/>
        <dbReference type="ChEBI" id="CHEBI:30616"/>
        <dbReference type="ChEBI" id="CHEBI:33019"/>
        <dbReference type="ChEBI" id="CHEBI:58095"/>
        <dbReference type="ChEBI" id="CHEBI:78442"/>
        <dbReference type="ChEBI" id="CHEBI:78531"/>
        <dbReference type="ChEBI" id="CHEBI:456215"/>
        <dbReference type="EC" id="6.1.1.20"/>
    </reaction>
</comment>
<dbReference type="Pfam" id="PF03147">
    <property type="entry name" value="FDX-ACB"/>
    <property type="match status" value="1"/>
</dbReference>
<accession>A0A972W048</accession>
<keyword evidence="12" id="KW-0067">ATP-binding</keyword>
<comment type="similarity">
    <text evidence="3">Belongs to the phenylalanyl-tRNA synthetase beta subunit family. Type 1 subfamily.</text>
</comment>
<sequence>LGLSDNHEGLMELPIDAPVGMDVRGYLQLDDVIIDLDLTPNRSDCLGMIGLARETGVINGLDVKSLTVLPVSPTHDQTFSVALAAGGACPRFVGRVIKGIRLDAETPLWMQEKLRRCDIRSIDPVVDVTNYVMMELGQPMHAYDFDELQGKIVVRISKADEQVTLLDGQAVKLHQDTLLITDDSGPIGIAGIMGGLSTSVTDKTTNIFLESAFFAPTAIAGRARTYGMNTDASHRFERGVDWQGQVRAIERATALLIEIAGGEAGPTIETIDVDTLPVNQQVSLRANRIERLLGVEIKEAEVDKMLGRLGFENQRSIQDGAALWEVTAPSFRFDIAIEADLIEEVSRIYGYNNLPVRTPKVNLSMAPVAEDQLPVNRIKDELVSLGYQETITYSFVDPKLQATLDPQQQPIALANPISAEMGVMRTTLWSGLIKALIYNSNRQQNRIRLFETGLRFLQVPDQSSLSLANITQEAMLAGVACGPRFPESWAQKSEAIDFYDIKADVEAIIGLTGLAGEFSFKAAECATLHPGQCAGIYRYGQLVGYVGLLDPRVQQTLGLDQAVYLFELKLALLTPKRLPNAAPLSRFPEVRRDIAIIVDSSVHAAEINTCVVQAADETFRNLKLFDVYQGKGIDPNRKSIALGLTFQHVSRTLTDEEISVSVDQIVTALESQLAASLRN</sequence>
<dbReference type="FunFam" id="3.50.40.10:FF:000001">
    <property type="entry name" value="Phenylalanine--tRNA ligase beta subunit"/>
    <property type="match status" value="1"/>
</dbReference>
<dbReference type="InterPro" id="IPR045864">
    <property type="entry name" value="aa-tRNA-synth_II/BPL/LPL"/>
</dbReference>
<dbReference type="InterPro" id="IPR012340">
    <property type="entry name" value="NA-bd_OB-fold"/>
</dbReference>
<keyword evidence="8" id="KW-0820">tRNA-binding</keyword>
<dbReference type="InterPro" id="IPR020825">
    <property type="entry name" value="Phe-tRNA_synthase-like_B3/B4"/>
</dbReference>
<dbReference type="SUPFAM" id="SSF55681">
    <property type="entry name" value="Class II aaRS and biotin synthetases"/>
    <property type="match status" value="1"/>
</dbReference>
<dbReference type="SUPFAM" id="SSF50249">
    <property type="entry name" value="Nucleic acid-binding proteins"/>
    <property type="match status" value="1"/>
</dbReference>
<evidence type="ECO:0000256" key="16">
    <source>
        <dbReference type="ARBA" id="ARBA00023146"/>
    </source>
</evidence>
<comment type="caution">
    <text evidence="21">The sequence shown here is derived from an EMBL/GenBank/DDBJ whole genome shotgun (WGS) entry which is preliminary data.</text>
</comment>
<dbReference type="GO" id="GO:0004826">
    <property type="term" value="F:phenylalanine-tRNA ligase activity"/>
    <property type="evidence" value="ECO:0007669"/>
    <property type="project" value="UniProtKB-EC"/>
</dbReference>
<name>A0A972W048_9GAMM</name>
<feature type="domain" description="FDX-ACB" evidence="19">
    <location>
        <begin position="585"/>
        <end position="678"/>
    </location>
</feature>
<dbReference type="Gene3D" id="3.50.40.10">
    <property type="entry name" value="Phenylalanyl-trna Synthetase, Chain B, domain 3"/>
    <property type="match status" value="1"/>
</dbReference>
<evidence type="ECO:0000256" key="7">
    <source>
        <dbReference type="ARBA" id="ARBA00022490"/>
    </source>
</evidence>
<evidence type="ECO:0000256" key="4">
    <source>
        <dbReference type="ARBA" id="ARBA00011209"/>
    </source>
</evidence>
<dbReference type="SMART" id="SM00874">
    <property type="entry name" value="B5"/>
    <property type="match status" value="1"/>
</dbReference>
<evidence type="ECO:0000256" key="17">
    <source>
        <dbReference type="ARBA" id="ARBA00033189"/>
    </source>
</evidence>
<dbReference type="FunFam" id="3.30.930.10:FF:000022">
    <property type="entry name" value="Phenylalanine--tRNA ligase beta subunit"/>
    <property type="match status" value="1"/>
</dbReference>
<reference evidence="21" key="1">
    <citation type="submission" date="2020-05" db="EMBL/GenBank/DDBJ databases">
        <title>Sulfur intermediates as new biogeochemical hubs in an aquatic model microbial ecosystem.</title>
        <authorList>
            <person name="Vigneron A."/>
        </authorList>
    </citation>
    <scope>NUCLEOTIDE SEQUENCE</scope>
    <source>
        <strain evidence="21">Bin.250</strain>
    </source>
</reference>
<keyword evidence="11" id="KW-0547">Nucleotide-binding</keyword>
<dbReference type="SUPFAM" id="SSF54991">
    <property type="entry name" value="Anticodon-binding domain of PheRS"/>
    <property type="match status" value="1"/>
</dbReference>
<dbReference type="SMART" id="SM00873">
    <property type="entry name" value="B3_4"/>
    <property type="match status" value="1"/>
</dbReference>
<dbReference type="InterPro" id="IPR004532">
    <property type="entry name" value="Phe-tRNA-ligase_IIc_bsu_bact"/>
</dbReference>
<dbReference type="PANTHER" id="PTHR10947:SF0">
    <property type="entry name" value="PHENYLALANINE--TRNA LIGASE BETA SUBUNIT"/>
    <property type="match status" value="1"/>
</dbReference>
<keyword evidence="13" id="KW-0460">Magnesium</keyword>
<comment type="cofactor">
    <cofactor evidence="1">
        <name>Mg(2+)</name>
        <dbReference type="ChEBI" id="CHEBI:18420"/>
    </cofactor>
</comment>
<dbReference type="InterPro" id="IPR036690">
    <property type="entry name" value="Fdx_antiC-bd_sf"/>
</dbReference>
<evidence type="ECO:0000256" key="11">
    <source>
        <dbReference type="ARBA" id="ARBA00022741"/>
    </source>
</evidence>
<keyword evidence="16" id="KW-0030">Aminoacyl-tRNA synthetase</keyword>
<dbReference type="AlphaFoldDB" id="A0A972W048"/>
<comment type="subcellular location">
    <subcellularLocation>
        <location evidence="2">Cytoplasm</location>
    </subcellularLocation>
</comment>
<evidence type="ECO:0000256" key="8">
    <source>
        <dbReference type="ARBA" id="ARBA00022555"/>
    </source>
</evidence>
<dbReference type="Gene3D" id="2.40.50.140">
    <property type="entry name" value="Nucleic acid-binding proteins"/>
    <property type="match status" value="1"/>
</dbReference>
<evidence type="ECO:0000256" key="15">
    <source>
        <dbReference type="ARBA" id="ARBA00022917"/>
    </source>
</evidence>
<evidence type="ECO:0000256" key="14">
    <source>
        <dbReference type="ARBA" id="ARBA00022884"/>
    </source>
</evidence>
<dbReference type="Gene3D" id="3.30.930.10">
    <property type="entry name" value="Bira Bifunctional Protein, Domain 2"/>
    <property type="match status" value="1"/>
</dbReference>